<dbReference type="Pfam" id="PF03831">
    <property type="entry name" value="YjdM"/>
    <property type="match status" value="1"/>
</dbReference>
<organism evidence="2 3">
    <name type="scientific">Saonia flava</name>
    <dbReference type="NCBI Taxonomy" id="523696"/>
    <lineage>
        <taxon>Bacteria</taxon>
        <taxon>Pseudomonadati</taxon>
        <taxon>Bacteroidota</taxon>
        <taxon>Flavobacteriia</taxon>
        <taxon>Flavobacteriales</taxon>
        <taxon>Flavobacteriaceae</taxon>
        <taxon>Saonia</taxon>
    </lineage>
</organism>
<dbReference type="InterPro" id="IPR013991">
    <property type="entry name" value="PhnaA_N_proteobac"/>
</dbReference>
<dbReference type="RefSeq" id="WP_167962406.1">
    <property type="nucleotide sequence ID" value="NZ_JAATJJ010000001.1"/>
</dbReference>
<dbReference type="InterPro" id="IPR013988">
    <property type="entry name" value="YjdM_C"/>
</dbReference>
<dbReference type="PANTHER" id="PTHR30305:SF3">
    <property type="entry name" value="PROTEIN YJDM"/>
    <property type="match status" value="1"/>
</dbReference>
<name>A0A846R2I0_9FLAO</name>
<evidence type="ECO:0000259" key="1">
    <source>
        <dbReference type="SMART" id="SM00782"/>
    </source>
</evidence>
<evidence type="ECO:0000313" key="3">
    <source>
        <dbReference type="Proteomes" id="UP000590442"/>
    </source>
</evidence>
<proteinExistence type="predicted"/>
<evidence type="ECO:0000313" key="2">
    <source>
        <dbReference type="EMBL" id="NJB71029.1"/>
    </source>
</evidence>
<accession>A0A846R2I0</accession>
<dbReference type="SUPFAM" id="SSF82057">
    <property type="entry name" value="Prokaryotic SH3-related domain"/>
    <property type="match status" value="1"/>
</dbReference>
<feature type="domain" description="PhnA protein N-terminal proteobacterial" evidence="1">
    <location>
        <begin position="6"/>
        <end position="52"/>
    </location>
</feature>
<dbReference type="PANTHER" id="PTHR30305">
    <property type="entry name" value="PROTEIN YJDM-RELATED"/>
    <property type="match status" value="1"/>
</dbReference>
<dbReference type="AlphaFoldDB" id="A0A846R2I0"/>
<sequence>MGLLEDLQARSGSICELCTANENLKIYEVPPKSTGGVDGSLLACEICIDQIENPDATDANHWRCLNDSMWSEYPAVQAVAWRMLSRLKTEGWPQDLLDMLYLDDETLEWAKATGEGVAEADKIVHRDVNGVVLENGDNVVLVKDLKVKGSSMVAKQGTAVRRISLDCENAEYIEGKVGAQQIVIITKYVKKI</sequence>
<dbReference type="Gene3D" id="2.30.30.40">
    <property type="entry name" value="SH3 Domains"/>
    <property type="match status" value="1"/>
</dbReference>
<dbReference type="EMBL" id="JAATJJ010000001">
    <property type="protein sequence ID" value="NJB71029.1"/>
    <property type="molecule type" value="Genomic_DNA"/>
</dbReference>
<dbReference type="Proteomes" id="UP000590442">
    <property type="component" value="Unassembled WGS sequence"/>
</dbReference>
<reference evidence="2 3" key="1">
    <citation type="submission" date="2020-03" db="EMBL/GenBank/DDBJ databases">
        <title>Genomic Encyclopedia of Type Strains, Phase IV (KMG-IV): sequencing the most valuable type-strain genomes for metagenomic binning, comparative biology and taxonomic classification.</title>
        <authorList>
            <person name="Goeker M."/>
        </authorList>
    </citation>
    <scope>NUCLEOTIDE SEQUENCE [LARGE SCALE GENOMIC DNA]</scope>
    <source>
        <strain evidence="2 3">DSM 29762</strain>
    </source>
</reference>
<dbReference type="SMART" id="SM00782">
    <property type="entry name" value="PhnA_Zn_Ribbon"/>
    <property type="match status" value="1"/>
</dbReference>
<protein>
    <submittedName>
        <fullName evidence="2">Protein PhnA</fullName>
    </submittedName>
</protein>
<comment type="caution">
    <text evidence="2">The sequence shown here is derived from an EMBL/GenBank/DDBJ whole genome shotgun (WGS) entry which is preliminary data.</text>
</comment>
<keyword evidence="3" id="KW-1185">Reference proteome</keyword>
<gene>
    <name evidence="2" type="ORF">GGR42_001491</name>
</gene>